<name>A0A0L6VT35_9BASI</name>
<organism evidence="1 2">
    <name type="scientific">Puccinia sorghi</name>
    <dbReference type="NCBI Taxonomy" id="27349"/>
    <lineage>
        <taxon>Eukaryota</taxon>
        <taxon>Fungi</taxon>
        <taxon>Dikarya</taxon>
        <taxon>Basidiomycota</taxon>
        <taxon>Pucciniomycotina</taxon>
        <taxon>Pucciniomycetes</taxon>
        <taxon>Pucciniales</taxon>
        <taxon>Pucciniaceae</taxon>
        <taxon>Puccinia</taxon>
    </lineage>
</organism>
<comment type="caution">
    <text evidence="1">The sequence shown here is derived from an EMBL/GenBank/DDBJ whole genome shotgun (WGS) entry which is preliminary data.</text>
</comment>
<keyword evidence="2" id="KW-1185">Reference proteome</keyword>
<gene>
    <name evidence="1" type="ORF">VP01_1093g3</name>
</gene>
<evidence type="ECO:0000313" key="2">
    <source>
        <dbReference type="Proteomes" id="UP000037035"/>
    </source>
</evidence>
<proteinExistence type="predicted"/>
<evidence type="ECO:0000313" key="1">
    <source>
        <dbReference type="EMBL" id="KNZ63849.1"/>
    </source>
</evidence>
<protein>
    <submittedName>
        <fullName evidence="1">Uncharacterized protein</fullName>
    </submittedName>
</protein>
<dbReference type="Proteomes" id="UP000037035">
    <property type="component" value="Unassembled WGS sequence"/>
</dbReference>
<sequence length="75" mass="8272">MSSAAATAETRSHPLAYISSTPSYRYTRLGFSCHMSEKMSCAVVSYINTTNKAQKIASGQPKFPMLKPNLLNRID</sequence>
<reference evidence="1 2" key="1">
    <citation type="submission" date="2015-08" db="EMBL/GenBank/DDBJ databases">
        <title>Next Generation Sequencing and Analysis of the Genome of Puccinia sorghi L Schw, the Causal Agent of Maize Common Rust.</title>
        <authorList>
            <person name="Rochi L."/>
            <person name="Burguener G."/>
            <person name="Darino M."/>
            <person name="Turjanski A."/>
            <person name="Kreff E."/>
            <person name="Dieguez M.J."/>
            <person name="Sacco F."/>
        </authorList>
    </citation>
    <scope>NUCLEOTIDE SEQUENCE [LARGE SCALE GENOMIC DNA]</scope>
    <source>
        <strain evidence="1 2">RO10H11247</strain>
    </source>
</reference>
<dbReference type="EMBL" id="LAVV01001043">
    <property type="protein sequence ID" value="KNZ63849.1"/>
    <property type="molecule type" value="Genomic_DNA"/>
</dbReference>
<accession>A0A0L6VT35</accession>
<dbReference type="AlphaFoldDB" id="A0A0L6VT35"/>
<dbReference type="VEuPathDB" id="FungiDB:VP01_1093g3"/>